<protein>
    <submittedName>
        <fullName evidence="3">Uncharacterized protein</fullName>
    </submittedName>
</protein>
<dbReference type="EMBL" id="CP015994">
    <property type="protein sequence ID" value="ASI47923.1"/>
    <property type="molecule type" value="Genomic_DNA"/>
</dbReference>
<feature type="compositionally biased region" description="Polar residues" evidence="1">
    <location>
        <begin position="256"/>
        <end position="267"/>
    </location>
</feature>
<name>A0A2Z2LC49_9RICK</name>
<sequence length="1299" mass="142808">MLFWGRWRLVFATAAIALLLSGVPCISVAQQSPPAAASPPSPTGPQPGPEQGPGPEGMPGPDARGGARSSPLGGACWLTKQSMTPVGMVSSSVGGAVPAGSGINVCAAWPACGTCVRMYEGDCRHVYPSFVMVYSAHDTEGAEQICACKARSCYLPWNSTEWDKNCYQQLGCFDKAVAQTAGPFCNVLPRHHRPTSVRFVPLEFSKQSFWRPGFVAIVESWEHKDGAIIKKVSKHVIHPGGPDGERGTIATATTTDSASQQNGQNAQESKKEHSWHTEGHSIDEEARDYSFSDNGNTHHLKARRVQDTVCVGYYGEDKDRESEISSSCVPIPAMERPLVYQAYRAQDIKGTPFGGNHKTVLDKLLGEHRSADWVYACPTAVLIAKNYGRVQKGRSPGEYKVDFYWGGYGELPDCQVFSVDSTKGTCDCSAGDERFINCRKKCSYNAGGRVPAWVLGIYYGKRRIVRGAGELDAQEIQRNDKKPEAGKGKDIHHMVHHSLGRSCVFGYKQCVRFNGTTCHDEKWHTEHWSGKYYENPRDMFVGYATAQFTSEQGKQENGTQSGAKFLGVIADSALREMERSCVDVEDREGKSKVCWYNTTENVGANVLCISGTGSDVSEYEIRSRDDMGVARTWLRKQQKVLRRYVLVDDGGNVRRVVCDDKYSIVPGSLSQDILDSMVVQNGQYIFPKEFLERSIVKGSDDPCSDPNSKIVYYHESGGFTSDPGAISGCSHPVTQYYGSGKEVRGCAYEYVSMDDYRPLTFSGVTSESDVLATSATPAHDAEQAHASVAVQSGGSITIGKKLATDLELRPLNPYDRGLCIDNFPRHWYEPRYIFPSTSGDFKKYAPDTNKDYSYVPNELSPTVTRNYVMLKFKAKDQRLRKGCDFYRIEAWGGGEAAAKTETGERRSGRPGQYSMVVLRNPNCTDEGCEAFSQNKGSKRVQDLELSIEVEVGEGGRSGTNKKSPATEPNDDLGVGSDTVVKFCVCNNGTCTQNPPGSGKKCYEIMRAVGGGSKHAGKLDASAIKDLVVSYRTITGDVLAGDDGATKLLLEGRAMFTKFPLEMNFPLYDQVGKMKEWLNLGIAEHFQGRSLPRELCTWKDRYYTYRDPGDFFVPGMGGCWKDNSEMPGLGESGAAMITCELWDNTRTPTFLDNGIEPPPEIKAQQPVATQPVTPTSPARPAASAKPVATKPAPVRPPAVPASKPAGKCGNLPQCQDAGGGKIRVTYKYCPWWARFMVSQWEDRYSCTGGIKTYTDTFDSVQAYEQYRNSWVKVKRMNGCDDESCVHFKKGYTNNSGTSRK</sequence>
<feature type="chain" id="PRO_5016254848" evidence="2">
    <location>
        <begin position="30"/>
        <end position="1299"/>
    </location>
</feature>
<dbReference type="Proteomes" id="UP000259762">
    <property type="component" value="Chromosome"/>
</dbReference>
<dbReference type="RefSeq" id="WP_075139218.1">
    <property type="nucleotide sequence ID" value="NZ_CP015994.1"/>
</dbReference>
<keyword evidence="4" id="KW-1185">Reference proteome</keyword>
<dbReference type="OrthoDB" id="7164972at2"/>
<evidence type="ECO:0000256" key="2">
    <source>
        <dbReference type="SAM" id="SignalP"/>
    </source>
</evidence>
<evidence type="ECO:0000313" key="4">
    <source>
        <dbReference type="Proteomes" id="UP000259762"/>
    </source>
</evidence>
<evidence type="ECO:0000313" key="3">
    <source>
        <dbReference type="EMBL" id="ASI47923.1"/>
    </source>
</evidence>
<organism evidence="3 4">
    <name type="scientific">Anaplasma ovis str. Haibei</name>
    <dbReference type="NCBI Taxonomy" id="1248439"/>
    <lineage>
        <taxon>Bacteria</taxon>
        <taxon>Pseudomonadati</taxon>
        <taxon>Pseudomonadota</taxon>
        <taxon>Alphaproteobacteria</taxon>
        <taxon>Rickettsiales</taxon>
        <taxon>Anaplasmataceae</taxon>
        <taxon>Anaplasma</taxon>
    </lineage>
</organism>
<feature type="region of interest" description="Disordered" evidence="1">
    <location>
        <begin position="254"/>
        <end position="279"/>
    </location>
</feature>
<feature type="compositionally biased region" description="Low complexity" evidence="1">
    <location>
        <begin position="1170"/>
        <end position="1191"/>
    </location>
</feature>
<proteinExistence type="predicted"/>
<reference evidence="4" key="1">
    <citation type="submission" date="2018-06" db="EMBL/GenBank/DDBJ databases">
        <title>The Anaplasma ovis genome reveals a high proportion of pseudogenes.</title>
        <authorList>
            <person name="Liu Z."/>
            <person name="Peasley A.M."/>
            <person name="Yang J."/>
            <person name="Li Y."/>
            <person name="Guan G."/>
            <person name="Luo J."/>
            <person name="Yin H."/>
            <person name="Brayton K.A."/>
        </authorList>
    </citation>
    <scope>NUCLEOTIDE SEQUENCE [LARGE SCALE GENOMIC DNA]</scope>
    <source>
        <strain evidence="4">Haibei</strain>
    </source>
</reference>
<keyword evidence="2" id="KW-0732">Signal</keyword>
<feature type="region of interest" description="Disordered" evidence="1">
    <location>
        <begin position="1156"/>
        <end position="1204"/>
    </location>
</feature>
<gene>
    <name evidence="3" type="ORF">AOV_03865</name>
</gene>
<feature type="compositionally biased region" description="Pro residues" evidence="1">
    <location>
        <begin position="36"/>
        <end position="58"/>
    </location>
</feature>
<evidence type="ECO:0000256" key="1">
    <source>
        <dbReference type="SAM" id="MobiDB-lite"/>
    </source>
</evidence>
<feature type="compositionally biased region" description="Basic and acidic residues" evidence="1">
    <location>
        <begin position="268"/>
        <end position="279"/>
    </location>
</feature>
<reference evidence="3 4" key="2">
    <citation type="journal article" date="2019" name="BMC Genomics">
        <title>The Anaplasma ovis genome reveals a high proportion of pseudogenes.</title>
        <authorList>
            <person name="Liu Z."/>
            <person name="Peasley A.M."/>
            <person name="Yang J."/>
            <person name="Li Y."/>
            <person name="Guan G."/>
            <person name="Luo J."/>
            <person name="Yin H."/>
            <person name="Brayton K.A."/>
        </authorList>
    </citation>
    <scope>NUCLEOTIDE SEQUENCE [LARGE SCALE GENOMIC DNA]</scope>
    <source>
        <strain evidence="3 4">Haibei</strain>
    </source>
</reference>
<feature type="region of interest" description="Disordered" evidence="1">
    <location>
        <begin position="31"/>
        <end position="70"/>
    </location>
</feature>
<dbReference type="KEGG" id="aoh:AOV_03865"/>
<accession>A0A2Z2LC49</accession>
<feature type="signal peptide" evidence="2">
    <location>
        <begin position="1"/>
        <end position="29"/>
    </location>
</feature>
<feature type="region of interest" description="Disordered" evidence="1">
    <location>
        <begin position="951"/>
        <end position="972"/>
    </location>
</feature>